<evidence type="ECO:0000256" key="12">
    <source>
        <dbReference type="SAM" id="SignalP"/>
    </source>
</evidence>
<feature type="signal peptide" evidence="12">
    <location>
        <begin position="1"/>
        <end position="18"/>
    </location>
</feature>
<evidence type="ECO:0000256" key="1">
    <source>
        <dbReference type="ARBA" id="ARBA00004162"/>
    </source>
</evidence>
<dbReference type="GO" id="GO:0015031">
    <property type="term" value="P:protein transport"/>
    <property type="evidence" value="ECO:0007669"/>
    <property type="project" value="UniProtKB-KW"/>
</dbReference>
<keyword evidence="6 11" id="KW-0812">Transmembrane</keyword>
<dbReference type="SMART" id="SM01323">
    <property type="entry name" value="YajC"/>
    <property type="match status" value="1"/>
</dbReference>
<organism evidence="13 14">
    <name type="scientific">Gynuella sunshinyii YC6258</name>
    <dbReference type="NCBI Taxonomy" id="1445510"/>
    <lineage>
        <taxon>Bacteria</taxon>
        <taxon>Pseudomonadati</taxon>
        <taxon>Pseudomonadota</taxon>
        <taxon>Gammaproteobacteria</taxon>
        <taxon>Oceanospirillales</taxon>
        <taxon>Saccharospirillaceae</taxon>
        <taxon>Gynuella</taxon>
    </lineage>
</organism>
<keyword evidence="8 11" id="KW-1133">Transmembrane helix</keyword>
<evidence type="ECO:0000256" key="3">
    <source>
        <dbReference type="ARBA" id="ARBA00014962"/>
    </source>
</evidence>
<keyword evidence="7" id="KW-0653">Protein transport</keyword>
<keyword evidence="9" id="KW-0811">Translocation</keyword>
<dbReference type="PANTHER" id="PTHR33909">
    <property type="entry name" value="SEC TRANSLOCON ACCESSORY COMPLEX SUBUNIT YAJC"/>
    <property type="match status" value="1"/>
</dbReference>
<dbReference type="PANTHER" id="PTHR33909:SF1">
    <property type="entry name" value="SEC TRANSLOCON ACCESSORY COMPLEX SUBUNIT YAJC"/>
    <property type="match status" value="1"/>
</dbReference>
<evidence type="ECO:0000256" key="7">
    <source>
        <dbReference type="ARBA" id="ARBA00022927"/>
    </source>
</evidence>
<dbReference type="Proteomes" id="UP000032266">
    <property type="component" value="Chromosome"/>
</dbReference>
<evidence type="ECO:0000313" key="13">
    <source>
        <dbReference type="EMBL" id="AJQ96091.1"/>
    </source>
</evidence>
<comment type="similarity">
    <text evidence="2">Belongs to the YajC family.</text>
</comment>
<dbReference type="NCBIfam" id="TIGR00739">
    <property type="entry name" value="yajC"/>
    <property type="match status" value="1"/>
</dbReference>
<dbReference type="Pfam" id="PF02699">
    <property type="entry name" value="YajC"/>
    <property type="match status" value="1"/>
</dbReference>
<dbReference type="PRINTS" id="PR01853">
    <property type="entry name" value="YAJCTRNLCASE"/>
</dbReference>
<dbReference type="RefSeq" id="WP_044618189.1">
    <property type="nucleotide sequence ID" value="NZ_CP007142.1"/>
</dbReference>
<dbReference type="EMBL" id="CP007142">
    <property type="protein sequence ID" value="AJQ96091.1"/>
    <property type="molecule type" value="Genomic_DNA"/>
</dbReference>
<evidence type="ECO:0000256" key="6">
    <source>
        <dbReference type="ARBA" id="ARBA00022692"/>
    </source>
</evidence>
<keyword evidence="5" id="KW-1003">Cell membrane</keyword>
<protein>
    <recommendedName>
        <fullName evidence="3">Sec translocon accessory complex subunit YajC</fullName>
    </recommendedName>
</protein>
<dbReference type="HOGENOM" id="CLU_116157_2_1_6"/>
<evidence type="ECO:0000256" key="10">
    <source>
        <dbReference type="ARBA" id="ARBA00023136"/>
    </source>
</evidence>
<evidence type="ECO:0000256" key="2">
    <source>
        <dbReference type="ARBA" id="ARBA00006742"/>
    </source>
</evidence>
<evidence type="ECO:0000256" key="4">
    <source>
        <dbReference type="ARBA" id="ARBA00022448"/>
    </source>
</evidence>
<keyword evidence="12" id="KW-0732">Signal</keyword>
<reference evidence="13 14" key="1">
    <citation type="submission" date="2014-01" db="EMBL/GenBank/DDBJ databases">
        <title>Full genme sequencing of cellulolytic bacterium Gynuella sunshinyii YC6258T gen. nov., sp. nov.</title>
        <authorList>
            <person name="Khan H."/>
            <person name="Chung E.J."/>
            <person name="Chung Y.R."/>
        </authorList>
    </citation>
    <scope>NUCLEOTIDE SEQUENCE [LARGE SCALE GENOMIC DNA]</scope>
    <source>
        <strain evidence="13 14">YC6258</strain>
    </source>
</reference>
<gene>
    <name evidence="13" type="ORF">YC6258_04055</name>
</gene>
<proteinExistence type="inferred from homology"/>
<dbReference type="STRING" id="1445510.YC6258_04055"/>
<keyword evidence="10 11" id="KW-0472">Membrane</keyword>
<evidence type="ECO:0000256" key="5">
    <source>
        <dbReference type="ARBA" id="ARBA00022475"/>
    </source>
</evidence>
<evidence type="ECO:0000313" key="14">
    <source>
        <dbReference type="Proteomes" id="UP000032266"/>
    </source>
</evidence>
<comment type="subcellular location">
    <subcellularLocation>
        <location evidence="1">Cell membrane</location>
        <topology evidence="1">Single-pass membrane protein</topology>
    </subcellularLocation>
</comment>
<evidence type="ECO:0000256" key="9">
    <source>
        <dbReference type="ARBA" id="ARBA00023010"/>
    </source>
</evidence>
<dbReference type="GO" id="GO:0005886">
    <property type="term" value="C:plasma membrane"/>
    <property type="evidence" value="ECO:0007669"/>
    <property type="project" value="UniProtKB-SubCell"/>
</dbReference>
<keyword evidence="4" id="KW-0813">Transport</keyword>
<dbReference type="KEGG" id="gsn:YC6258_04055"/>
<accession>A0A0C5VP96</accession>
<evidence type="ECO:0000256" key="11">
    <source>
        <dbReference type="SAM" id="Phobius"/>
    </source>
</evidence>
<dbReference type="InterPro" id="IPR003849">
    <property type="entry name" value="Preprotein_translocase_YajC"/>
</dbReference>
<name>A0A0C5VP96_9GAMM</name>
<keyword evidence="14" id="KW-1185">Reference proteome</keyword>
<dbReference type="PATRIC" id="fig|1445510.3.peg.4028"/>
<sequence length="116" mass="12677">MKKLLAVIMALVPSLALAADPAAQAPAWSPLIMLGVFVVIFYLMVWRPQSKRNKEHKDLITNLSKGDEVVTTGGICGKITKVTDDFIVVEVSEKVEMKFQKSSIHATLPKGTLKAI</sequence>
<evidence type="ECO:0000256" key="8">
    <source>
        <dbReference type="ARBA" id="ARBA00022989"/>
    </source>
</evidence>
<feature type="transmembrane region" description="Helical" evidence="11">
    <location>
        <begin position="28"/>
        <end position="46"/>
    </location>
</feature>
<dbReference type="AlphaFoldDB" id="A0A0C5VP96"/>
<feature type="chain" id="PRO_5002183806" description="Sec translocon accessory complex subunit YajC" evidence="12">
    <location>
        <begin position="19"/>
        <end position="116"/>
    </location>
</feature>